<keyword evidence="4" id="KW-0347">Helicase</keyword>
<dbReference type="PROSITE" id="PS51194">
    <property type="entry name" value="HELICASE_CTER"/>
    <property type="match status" value="1"/>
</dbReference>
<keyword evidence="4" id="KW-0547">Nucleotide-binding</keyword>
<dbReference type="Pfam" id="PF26350">
    <property type="entry name" value="DUF8090"/>
    <property type="match status" value="1"/>
</dbReference>
<dbReference type="OrthoDB" id="9804086at2"/>
<dbReference type="Pfam" id="PF11907">
    <property type="entry name" value="DUF3427"/>
    <property type="match status" value="1"/>
</dbReference>
<dbReference type="GO" id="GO:0016787">
    <property type="term" value="F:hydrolase activity"/>
    <property type="evidence" value="ECO:0007669"/>
    <property type="project" value="InterPro"/>
</dbReference>
<dbReference type="EMBL" id="FMYL01000006">
    <property type="protein sequence ID" value="SDB94982.1"/>
    <property type="molecule type" value="Genomic_DNA"/>
</dbReference>
<dbReference type="CDD" id="cd18799">
    <property type="entry name" value="SF2_C_EcoAI-like"/>
    <property type="match status" value="1"/>
</dbReference>
<proteinExistence type="predicted"/>
<dbReference type="GO" id="GO:0004386">
    <property type="term" value="F:helicase activity"/>
    <property type="evidence" value="ECO:0007669"/>
    <property type="project" value="UniProtKB-KW"/>
</dbReference>
<dbReference type="InterPro" id="IPR021835">
    <property type="entry name" value="DUF3427"/>
</dbReference>
<evidence type="ECO:0000259" key="2">
    <source>
        <dbReference type="PROSITE" id="PS51192"/>
    </source>
</evidence>
<dbReference type="InterPro" id="IPR027417">
    <property type="entry name" value="P-loop_NTPase"/>
</dbReference>
<dbReference type="SUPFAM" id="SSF52540">
    <property type="entry name" value="P-loop containing nucleoside triphosphate hydrolases"/>
    <property type="match status" value="1"/>
</dbReference>
<dbReference type="Gene3D" id="3.40.50.300">
    <property type="entry name" value="P-loop containing nucleotide triphosphate hydrolases"/>
    <property type="match status" value="2"/>
</dbReference>
<dbReference type="Proteomes" id="UP000242501">
    <property type="component" value="Unassembled WGS sequence"/>
</dbReference>
<feature type="domain" description="Helicase C-terminal" evidence="3">
    <location>
        <begin position="425"/>
        <end position="584"/>
    </location>
</feature>
<dbReference type="GO" id="GO:0005829">
    <property type="term" value="C:cytosol"/>
    <property type="evidence" value="ECO:0007669"/>
    <property type="project" value="TreeGrafter"/>
</dbReference>
<feature type="domain" description="Helicase ATP-binding" evidence="2">
    <location>
        <begin position="225"/>
        <end position="377"/>
    </location>
</feature>
<dbReference type="Pfam" id="PF13091">
    <property type="entry name" value="PLDc_2"/>
    <property type="match status" value="1"/>
</dbReference>
<evidence type="ECO:0000313" key="4">
    <source>
        <dbReference type="EMBL" id="SDB94982.1"/>
    </source>
</evidence>
<dbReference type="InterPro" id="IPR001736">
    <property type="entry name" value="PLipase_D/transphosphatidylase"/>
</dbReference>
<protein>
    <submittedName>
        <fullName evidence="4">Superfamily II DNA or RNA helicase</fullName>
    </submittedName>
</protein>
<dbReference type="SMART" id="SM00490">
    <property type="entry name" value="HELICc"/>
    <property type="match status" value="1"/>
</dbReference>
<organism evidence="4 5">
    <name type="scientific">Acinetobacter boissieri</name>
    <dbReference type="NCBI Taxonomy" id="1219383"/>
    <lineage>
        <taxon>Bacteria</taxon>
        <taxon>Pseudomonadati</taxon>
        <taxon>Pseudomonadota</taxon>
        <taxon>Gammaproteobacteria</taxon>
        <taxon>Moraxellales</taxon>
        <taxon>Moraxellaceae</taxon>
        <taxon>Acinetobacter</taxon>
    </lineage>
</organism>
<name>A0A1G6HL62_9GAMM</name>
<keyword evidence="4" id="KW-0378">Hydrolase</keyword>
<dbReference type="RefSeq" id="WP_092748256.1">
    <property type="nucleotide sequence ID" value="NZ_FMYL01000006.1"/>
</dbReference>
<dbReference type="GO" id="GO:0003677">
    <property type="term" value="F:DNA binding"/>
    <property type="evidence" value="ECO:0007669"/>
    <property type="project" value="InterPro"/>
</dbReference>
<accession>A0A1G6HL62</accession>
<dbReference type="InterPro" id="IPR050742">
    <property type="entry name" value="Helicase_Restrict-Modif_Enz"/>
</dbReference>
<evidence type="ECO:0000313" key="5">
    <source>
        <dbReference type="Proteomes" id="UP000242501"/>
    </source>
</evidence>
<dbReference type="STRING" id="1219383.SAMN05421733_106128"/>
<feature type="domain" description="PLD phosphodiesterase" evidence="1">
    <location>
        <begin position="113"/>
        <end position="143"/>
    </location>
</feature>
<dbReference type="SMART" id="SM00487">
    <property type="entry name" value="DEXDc"/>
    <property type="match status" value="1"/>
</dbReference>
<dbReference type="PANTHER" id="PTHR47396">
    <property type="entry name" value="TYPE I RESTRICTION ENZYME ECOKI R PROTEIN"/>
    <property type="match status" value="1"/>
</dbReference>
<dbReference type="SUPFAM" id="SSF56024">
    <property type="entry name" value="Phospholipase D/nuclease"/>
    <property type="match status" value="1"/>
</dbReference>
<keyword evidence="4" id="KW-0067">ATP-binding</keyword>
<dbReference type="PANTHER" id="PTHR47396:SF1">
    <property type="entry name" value="ATP-DEPENDENT HELICASE IRC3-RELATED"/>
    <property type="match status" value="1"/>
</dbReference>
<sequence length="961" mass="111091">MIFNELEQGLKTSFFDKNYKSNDFYQTKLVTNNGFEEKVIKTFESELATCTSFWFTTAFLSMSGLSTLYSLLEDLERRKIPGQILVSQYLNFTQPEALKRLRTYTKLDVRIETSSDLHSKIYLFEHQNHTSVLIGSSNLTANALSKNEEMNIFMRALPKSKVISELKIKKRILFDTAQKITDEYLEKYSEIYNAQKRLNLIVKNNKYIDIQPNSMQEDALKRLKELRLKEVEKALLISATGTGKTYLSAFDVKNTQAKSMLFIVHRENILVDAQKTFQNVFGPGFNSTIFSGTQKNISGYQYIFATMQTLSKNHNLEAFQPDAFDYIVIDESHRSGSKSYLKILEYFKPKFLLGMTATPERTDGFDIFKSFDYNIAYEIRLHKALECDLISPFHYFGISDLEVNGKLINDKTEFKYLISHERVNKIKEASDKYGTDNGELRALVFCSTVEECHELAAQMTLQGINSIALSGQHTIEQREQAINSISSDDSKRIKMIYTVDIFNEGIDIPKINQIIFLRPTTSSIIYIQQLGRGLRKTENKEYLTVIDFIGNYENNFLIPIALFGDHSYNKDNLRKLVKSGSSVLPGSSTIHFDEIAKEKIFASISHSNFEAKKELIQDYKYLFNRLGHIPMMMDFITADLRDPYSYVLYSKSYYSFLKSIEKDASILTLTEIEEEVLKFFSLEINNAKRVFESLLIHELITSENQSITTSNFENLIQNLYSIKLSKQDLESIIANLNMKFITPKFFKDSNIINSILIENGLISLTTYFCQLLKKDIFYQFLLDSTLYSIDRYNKDFSLDSYNSGFLYYAKYGRKDVCRILNWETNEASVMYGSKISKDSTNCPIFVTYHKNDEISDSTKYEDHFIDNEHFHWMSKSRTKISSKGVKSIIDAKKTNTLLPLFIKKDDDEGTNFYFIGLLTYIENSAEQTLMQTENGSVSTVKMKFKIDRPVDINLYKYLTSK</sequence>
<dbReference type="CDD" id="cd18032">
    <property type="entry name" value="DEXHc_RE_I_III_res"/>
    <property type="match status" value="1"/>
</dbReference>
<dbReference type="GO" id="GO:0005524">
    <property type="term" value="F:ATP binding"/>
    <property type="evidence" value="ECO:0007669"/>
    <property type="project" value="InterPro"/>
</dbReference>
<reference evidence="5" key="1">
    <citation type="submission" date="2016-09" db="EMBL/GenBank/DDBJ databases">
        <authorList>
            <person name="Varghese N."/>
            <person name="Submissions S."/>
        </authorList>
    </citation>
    <scope>NUCLEOTIDE SEQUENCE [LARGE SCALE GENOMIC DNA]</scope>
    <source>
        <strain evidence="5">ANC 4422</strain>
    </source>
</reference>
<keyword evidence="5" id="KW-1185">Reference proteome</keyword>
<evidence type="ECO:0000259" key="1">
    <source>
        <dbReference type="PROSITE" id="PS50035"/>
    </source>
</evidence>
<dbReference type="PROSITE" id="PS50035">
    <property type="entry name" value="PLD"/>
    <property type="match status" value="1"/>
</dbReference>
<dbReference type="AlphaFoldDB" id="A0A1G6HL62"/>
<dbReference type="Pfam" id="PF04851">
    <property type="entry name" value="ResIII"/>
    <property type="match status" value="1"/>
</dbReference>
<gene>
    <name evidence="4" type="ORF">SAMN05421733_106128</name>
</gene>
<dbReference type="InterPro" id="IPR058403">
    <property type="entry name" value="DUF8090"/>
</dbReference>
<dbReference type="Pfam" id="PF00271">
    <property type="entry name" value="Helicase_C"/>
    <property type="match status" value="1"/>
</dbReference>
<dbReference type="InterPro" id="IPR006935">
    <property type="entry name" value="Helicase/UvrB_N"/>
</dbReference>
<dbReference type="Gene3D" id="3.30.870.10">
    <property type="entry name" value="Endonuclease Chain A"/>
    <property type="match status" value="1"/>
</dbReference>
<evidence type="ECO:0000259" key="3">
    <source>
        <dbReference type="PROSITE" id="PS51194"/>
    </source>
</evidence>
<dbReference type="InterPro" id="IPR014001">
    <property type="entry name" value="Helicase_ATP-bd"/>
</dbReference>
<dbReference type="InterPro" id="IPR025202">
    <property type="entry name" value="PLD-like_dom"/>
</dbReference>
<dbReference type="InterPro" id="IPR001650">
    <property type="entry name" value="Helicase_C-like"/>
</dbReference>
<dbReference type="PROSITE" id="PS51192">
    <property type="entry name" value="HELICASE_ATP_BIND_1"/>
    <property type="match status" value="1"/>
</dbReference>
<dbReference type="GO" id="GO:0006793">
    <property type="term" value="P:phosphorus metabolic process"/>
    <property type="evidence" value="ECO:0007669"/>
    <property type="project" value="UniProtKB-ARBA"/>
</dbReference>